<dbReference type="PATRIC" id="fig|56107.3.peg.1332"/>
<protein>
    <submittedName>
        <fullName evidence="1">Uncharacterized protein</fullName>
    </submittedName>
</protein>
<proteinExistence type="predicted"/>
<dbReference type="Proteomes" id="UP000010475">
    <property type="component" value="Chromosome"/>
</dbReference>
<dbReference type="KEGG" id="csg:Cylst_1179"/>
<evidence type="ECO:0000313" key="2">
    <source>
        <dbReference type="Proteomes" id="UP000010475"/>
    </source>
</evidence>
<accession>K9WUL1</accession>
<evidence type="ECO:0000313" key="1">
    <source>
        <dbReference type="EMBL" id="AFZ23481.1"/>
    </source>
</evidence>
<dbReference type="EMBL" id="CP003642">
    <property type="protein sequence ID" value="AFZ23481.1"/>
    <property type="molecule type" value="Genomic_DNA"/>
</dbReference>
<sequence length="169" mass="19541">MYYLGAKMPYKSGSLARGSMKKNQDSYNSPISFPVLRSVRLPTAHKTARSHRTTVKIAITPLQPQEEKIICEWERLAAQAQRINQIARELEAAILELRAMASTFNSQRRYSLPLEKTYKKICHYFTVSVPWVKQKPDKSFILTTRKVDLFRAEKEAALLAQQLRQQTKK</sequence>
<dbReference type="HOGENOM" id="CLU_134291_0_0_3"/>
<dbReference type="eggNOG" id="ENOG50338ZY">
    <property type="taxonomic scope" value="Bacteria"/>
</dbReference>
<reference evidence="1 2" key="1">
    <citation type="submission" date="2012-06" db="EMBL/GenBank/DDBJ databases">
        <title>Finished chromosome of genome of Cylindrospermum stagnale PCC 7417.</title>
        <authorList>
            <consortium name="US DOE Joint Genome Institute"/>
            <person name="Gugger M."/>
            <person name="Coursin T."/>
            <person name="Rippka R."/>
            <person name="Tandeau De Marsac N."/>
            <person name="Huntemann M."/>
            <person name="Wei C.-L."/>
            <person name="Han J."/>
            <person name="Detter J.C."/>
            <person name="Han C."/>
            <person name="Tapia R."/>
            <person name="Chen A."/>
            <person name="Kyrpides N."/>
            <person name="Mavromatis K."/>
            <person name="Markowitz V."/>
            <person name="Szeto E."/>
            <person name="Ivanova N."/>
            <person name="Pagani I."/>
            <person name="Pati A."/>
            <person name="Goodwin L."/>
            <person name="Nordberg H.P."/>
            <person name="Cantor M.N."/>
            <person name="Hua S.X."/>
            <person name="Woyke T."/>
            <person name="Kerfeld C.A."/>
        </authorList>
    </citation>
    <scope>NUCLEOTIDE SEQUENCE [LARGE SCALE GENOMIC DNA]</scope>
    <source>
        <strain evidence="1 2">PCC 7417</strain>
    </source>
</reference>
<keyword evidence="2" id="KW-1185">Reference proteome</keyword>
<name>K9WUL1_9NOST</name>
<dbReference type="AlphaFoldDB" id="K9WUL1"/>
<gene>
    <name evidence="1" type="ORF">Cylst_1179</name>
</gene>
<dbReference type="STRING" id="56107.Cylst_1179"/>
<organism evidence="1 2">
    <name type="scientific">Cylindrospermum stagnale PCC 7417</name>
    <dbReference type="NCBI Taxonomy" id="56107"/>
    <lineage>
        <taxon>Bacteria</taxon>
        <taxon>Bacillati</taxon>
        <taxon>Cyanobacteriota</taxon>
        <taxon>Cyanophyceae</taxon>
        <taxon>Nostocales</taxon>
        <taxon>Nostocaceae</taxon>
        <taxon>Cylindrospermum</taxon>
    </lineage>
</organism>